<comment type="similarity">
    <text evidence="2">Belongs to the ERG4/ERG24 family.</text>
</comment>
<evidence type="ECO:0000313" key="11">
    <source>
        <dbReference type="EMBL" id="CAF4207171.1"/>
    </source>
</evidence>
<accession>A0A816VH12</accession>
<name>A0A816VH12_9BILA</name>
<dbReference type="AlphaFoldDB" id="A0A816VH12"/>
<evidence type="ECO:0000259" key="7">
    <source>
        <dbReference type="SMART" id="SM00333"/>
    </source>
</evidence>
<dbReference type="InterPro" id="IPR002999">
    <property type="entry name" value="Tudor"/>
</dbReference>
<comment type="subcellular location">
    <subcellularLocation>
        <location evidence="1">Membrane</location>
        <topology evidence="1">Multi-pass membrane protein</topology>
    </subcellularLocation>
</comment>
<dbReference type="CDD" id="cd04508">
    <property type="entry name" value="Tudor_SF"/>
    <property type="match status" value="1"/>
</dbReference>
<dbReference type="EMBL" id="CAJOBI010019537">
    <property type="protein sequence ID" value="CAF4207171.1"/>
    <property type="molecule type" value="Genomic_DNA"/>
</dbReference>
<dbReference type="Proteomes" id="UP000663834">
    <property type="component" value="Unassembled WGS sequence"/>
</dbReference>
<dbReference type="PANTHER" id="PTHR21257:SF52">
    <property type="entry name" value="DELTA(14)-STEROL REDUCTASE TM7SF2"/>
    <property type="match status" value="1"/>
</dbReference>
<dbReference type="OrthoDB" id="10262235at2759"/>
<dbReference type="GO" id="GO:0005789">
    <property type="term" value="C:endoplasmic reticulum membrane"/>
    <property type="evidence" value="ECO:0007669"/>
    <property type="project" value="TreeGrafter"/>
</dbReference>
<feature type="domain" description="Tudor" evidence="7">
    <location>
        <begin position="3"/>
        <end position="59"/>
    </location>
</feature>
<dbReference type="Proteomes" id="UP000663855">
    <property type="component" value="Unassembled WGS sequence"/>
</dbReference>
<keyword evidence="3 6" id="KW-0812">Transmembrane</keyword>
<evidence type="ECO:0000256" key="5">
    <source>
        <dbReference type="ARBA" id="ARBA00023136"/>
    </source>
</evidence>
<evidence type="ECO:0000256" key="1">
    <source>
        <dbReference type="ARBA" id="ARBA00004141"/>
    </source>
</evidence>
<evidence type="ECO:0000256" key="2">
    <source>
        <dbReference type="ARBA" id="ARBA00005402"/>
    </source>
</evidence>
<feature type="transmembrane region" description="Helical" evidence="6">
    <location>
        <begin position="334"/>
        <end position="352"/>
    </location>
</feature>
<evidence type="ECO:0000256" key="4">
    <source>
        <dbReference type="ARBA" id="ARBA00022989"/>
    </source>
</evidence>
<dbReference type="EMBL" id="CAJNOV010010131">
    <property type="protein sequence ID" value="CAF1393430.1"/>
    <property type="molecule type" value="Genomic_DNA"/>
</dbReference>
<protein>
    <recommendedName>
        <fullName evidence="7">Tudor domain-containing protein</fullName>
    </recommendedName>
</protein>
<evidence type="ECO:0000313" key="10">
    <source>
        <dbReference type="EMBL" id="CAF2124238.1"/>
    </source>
</evidence>
<gene>
    <name evidence="9" type="ORF">CJN711_LOCUS21581</name>
    <name evidence="8" type="ORF">KQP761_LOCUS517</name>
    <name evidence="10" type="ORF">MBJ925_LOCUS26435</name>
    <name evidence="11" type="ORF">SMN809_LOCUS22151</name>
</gene>
<evidence type="ECO:0000313" key="12">
    <source>
        <dbReference type="Proteomes" id="UP000663824"/>
    </source>
</evidence>
<dbReference type="InterPro" id="IPR001171">
    <property type="entry name" value="ERG24_DHCR-like"/>
</dbReference>
<evidence type="ECO:0000313" key="8">
    <source>
        <dbReference type="EMBL" id="CAF1214925.1"/>
    </source>
</evidence>
<dbReference type="SUPFAM" id="SSF63748">
    <property type="entry name" value="Tudor/PWWP/MBT"/>
    <property type="match status" value="1"/>
</dbReference>
<dbReference type="GO" id="GO:0050613">
    <property type="term" value="F:Delta14-sterol reductase activity"/>
    <property type="evidence" value="ECO:0007669"/>
    <property type="project" value="TreeGrafter"/>
</dbReference>
<evidence type="ECO:0000256" key="6">
    <source>
        <dbReference type="SAM" id="Phobius"/>
    </source>
</evidence>
<evidence type="ECO:0000313" key="9">
    <source>
        <dbReference type="EMBL" id="CAF1393430.1"/>
    </source>
</evidence>
<sequence length="465" mass="54524">MSSLIPIGTYVLAKWPSTYNYYKARIIDHTDDNNYVCQFLDESVVALPSKYVDLPEKFQRTTKKLSLMHNEQMFLDRSLTFNSMIISLCWIAVFLYAQHCFYHYAESSNAALFEQYPLVVIKSLLLWFILQLVFARYFPHYGREQLVYIKESHPSIFYKHRSNSLLSFAITCLLMYLFREKISLRELTKSYYLLALFNLGIALTFSLILLTNKLFSRYCSIPVNENDPNQKQTQFDFHLFLSIRPGIILWPALNFLLFLTILKYNRQISIRFAISILLQTIYIINVFMNETSMIRQSLDISPPSSFDAIFTNLCWVPFMATLTSFYIGRSNRPVNTYSLFLAVILFIFGFVLQRLAMRQRSAFQAMDNTHLVDCVTVNDTQRILTGGCWRWCRHPHLLAELFMVIGWSLPAGVNHLSPWLYAFYIIGMAIYKAHYFDRALQNTCTEGAYERYIAHVKYTLIPFVY</sequence>
<feature type="transmembrane region" description="Helical" evidence="6">
    <location>
        <begin position="239"/>
        <end position="262"/>
    </location>
</feature>
<feature type="transmembrane region" description="Helical" evidence="6">
    <location>
        <begin position="309"/>
        <end position="328"/>
    </location>
</feature>
<feature type="transmembrane region" description="Helical" evidence="6">
    <location>
        <begin position="268"/>
        <end position="288"/>
    </location>
</feature>
<organism evidence="10 12">
    <name type="scientific">Rotaria magnacalcarata</name>
    <dbReference type="NCBI Taxonomy" id="392030"/>
    <lineage>
        <taxon>Eukaryota</taxon>
        <taxon>Metazoa</taxon>
        <taxon>Spiralia</taxon>
        <taxon>Gnathifera</taxon>
        <taxon>Rotifera</taxon>
        <taxon>Eurotatoria</taxon>
        <taxon>Bdelloidea</taxon>
        <taxon>Philodinida</taxon>
        <taxon>Philodinidae</taxon>
        <taxon>Rotaria</taxon>
    </lineage>
</organism>
<feature type="transmembrane region" description="Helical" evidence="6">
    <location>
        <begin position="190"/>
        <end position="210"/>
    </location>
</feature>
<dbReference type="Proteomes" id="UP000676336">
    <property type="component" value="Unassembled WGS sequence"/>
</dbReference>
<dbReference type="GO" id="GO:0005637">
    <property type="term" value="C:nuclear inner membrane"/>
    <property type="evidence" value="ECO:0007669"/>
    <property type="project" value="TreeGrafter"/>
</dbReference>
<keyword evidence="5 6" id="KW-0472">Membrane</keyword>
<reference evidence="10" key="1">
    <citation type="submission" date="2021-02" db="EMBL/GenBank/DDBJ databases">
        <authorList>
            <person name="Nowell W R."/>
        </authorList>
    </citation>
    <scope>NUCLEOTIDE SEQUENCE</scope>
</reference>
<dbReference type="Proteomes" id="UP000663824">
    <property type="component" value="Unassembled WGS sequence"/>
</dbReference>
<dbReference type="EMBL" id="CAJNOW010000035">
    <property type="protein sequence ID" value="CAF1214925.1"/>
    <property type="molecule type" value="Genomic_DNA"/>
</dbReference>
<evidence type="ECO:0000256" key="3">
    <source>
        <dbReference type="ARBA" id="ARBA00022692"/>
    </source>
</evidence>
<proteinExistence type="inferred from homology"/>
<feature type="transmembrane region" description="Helical" evidence="6">
    <location>
        <begin position="79"/>
        <end position="98"/>
    </location>
</feature>
<dbReference type="Pfam" id="PF01222">
    <property type="entry name" value="ERG4_ERG24"/>
    <property type="match status" value="1"/>
</dbReference>
<dbReference type="Gene3D" id="1.20.120.1630">
    <property type="match status" value="1"/>
</dbReference>
<dbReference type="Gene3D" id="2.30.30.140">
    <property type="match status" value="1"/>
</dbReference>
<comment type="caution">
    <text evidence="10">The sequence shown here is derived from an EMBL/GenBank/DDBJ whole genome shotgun (WGS) entry which is preliminary data.</text>
</comment>
<dbReference type="SMART" id="SM00333">
    <property type="entry name" value="TUDOR"/>
    <property type="match status" value="1"/>
</dbReference>
<keyword evidence="4 6" id="KW-1133">Transmembrane helix</keyword>
<feature type="transmembrane region" description="Helical" evidence="6">
    <location>
        <begin position="118"/>
        <end position="139"/>
    </location>
</feature>
<dbReference type="EMBL" id="CAJNRE010014093">
    <property type="protein sequence ID" value="CAF2124238.1"/>
    <property type="molecule type" value="Genomic_DNA"/>
</dbReference>
<dbReference type="GO" id="GO:0006695">
    <property type="term" value="P:cholesterol biosynthetic process"/>
    <property type="evidence" value="ECO:0007669"/>
    <property type="project" value="TreeGrafter"/>
</dbReference>
<dbReference type="PANTHER" id="PTHR21257">
    <property type="entry name" value="DELTA(14)-STEROL REDUCTASE"/>
    <property type="match status" value="1"/>
</dbReference>